<feature type="binding site" evidence="11">
    <location>
        <position position="283"/>
    </location>
    <ligand>
        <name>Mg(2+)</name>
        <dbReference type="ChEBI" id="CHEBI:18420"/>
    </ligand>
</feature>
<evidence type="ECO:0000256" key="7">
    <source>
        <dbReference type="ARBA" id="ARBA00022842"/>
    </source>
</evidence>
<dbReference type="InterPro" id="IPR006311">
    <property type="entry name" value="TAT_signal"/>
</dbReference>
<comment type="caution">
    <text evidence="13">The sequence shown here is derived from an EMBL/GenBank/DDBJ whole genome shotgun (WGS) entry which is preliminary data.</text>
</comment>
<accession>A0A4R2CXZ1</accession>
<keyword evidence="3 10" id="KW-0285">Flavoprotein</keyword>
<organism evidence="13 14">
    <name type="scientific">Shinella granuli</name>
    <dbReference type="NCBI Taxonomy" id="323621"/>
    <lineage>
        <taxon>Bacteria</taxon>
        <taxon>Pseudomonadati</taxon>
        <taxon>Pseudomonadota</taxon>
        <taxon>Alphaproteobacteria</taxon>
        <taxon>Hyphomicrobiales</taxon>
        <taxon>Rhizobiaceae</taxon>
        <taxon>Shinella</taxon>
    </lineage>
</organism>
<keyword evidence="6 10" id="KW-0274">FAD</keyword>
<dbReference type="PIRSF" id="PIRSF006268">
    <property type="entry name" value="ApbE"/>
    <property type="match status" value="1"/>
</dbReference>
<feature type="chain" id="PRO_5039905627" description="FAD:protein FMN transferase" evidence="12">
    <location>
        <begin position="31"/>
        <end position="330"/>
    </location>
</feature>
<keyword evidence="13" id="KW-0449">Lipoprotein</keyword>
<dbReference type="EC" id="2.7.1.180" evidence="1 10"/>
<evidence type="ECO:0000256" key="3">
    <source>
        <dbReference type="ARBA" id="ARBA00022630"/>
    </source>
</evidence>
<dbReference type="GO" id="GO:0016740">
    <property type="term" value="F:transferase activity"/>
    <property type="evidence" value="ECO:0007669"/>
    <property type="project" value="UniProtKB-UniRule"/>
</dbReference>
<sequence>MIFRPDPSGRRRFLALGGAALLLAKAPALARGAAPVKALSGAAFGTGWRVVLRDDADTSGLKDRLDGTLDAIDRAFSPWRADSVIGRFNRGDAGEVVVSDAVVGVTRAALAIAEASGGRFDPTVGPMVARWGFGPIDRGEMRPDGWREIRAENGHVARASPGLTLDFCGIAKGYALDRMTADLLDAGHGDFLVDLGGELAARGRHPSGRAWHAGIETPLPDADGVEGVLGLDGMAVATSGDRRNGYDLAGRRYSHIIDPSTREPVAGALASVSVLMPAALHADGWATALMAAGAAGPALARERDIAALFLFRAGGTLRRVTTGAFERHLV</sequence>
<dbReference type="PROSITE" id="PS51318">
    <property type="entry name" value="TAT"/>
    <property type="match status" value="1"/>
</dbReference>
<comment type="similarity">
    <text evidence="10">Belongs to the ApbE family.</text>
</comment>
<comment type="catalytic activity">
    <reaction evidence="9 10">
        <text>L-threonyl-[protein] + FAD = FMN-L-threonyl-[protein] + AMP + H(+)</text>
        <dbReference type="Rhea" id="RHEA:36847"/>
        <dbReference type="Rhea" id="RHEA-COMP:11060"/>
        <dbReference type="Rhea" id="RHEA-COMP:11061"/>
        <dbReference type="ChEBI" id="CHEBI:15378"/>
        <dbReference type="ChEBI" id="CHEBI:30013"/>
        <dbReference type="ChEBI" id="CHEBI:57692"/>
        <dbReference type="ChEBI" id="CHEBI:74257"/>
        <dbReference type="ChEBI" id="CHEBI:456215"/>
        <dbReference type="EC" id="2.7.1.180"/>
    </reaction>
</comment>
<dbReference type="Gene3D" id="3.10.520.10">
    <property type="entry name" value="ApbE-like domains"/>
    <property type="match status" value="1"/>
</dbReference>
<dbReference type="SUPFAM" id="SSF143631">
    <property type="entry name" value="ApbE-like"/>
    <property type="match status" value="1"/>
</dbReference>
<keyword evidence="12" id="KW-0732">Signal</keyword>
<feature type="binding site" evidence="11">
    <location>
        <position position="169"/>
    </location>
    <ligand>
        <name>Mg(2+)</name>
        <dbReference type="ChEBI" id="CHEBI:18420"/>
    </ligand>
</feature>
<dbReference type="PANTHER" id="PTHR30040:SF2">
    <property type="entry name" value="FAD:PROTEIN FMN TRANSFERASE"/>
    <property type="match status" value="1"/>
</dbReference>
<keyword evidence="5 10" id="KW-0479">Metal-binding</keyword>
<evidence type="ECO:0000256" key="2">
    <source>
        <dbReference type="ARBA" id="ARBA00016337"/>
    </source>
</evidence>
<dbReference type="EMBL" id="SLVX01000005">
    <property type="protein sequence ID" value="TCN46113.1"/>
    <property type="molecule type" value="Genomic_DNA"/>
</dbReference>
<dbReference type="RefSeq" id="WP_133034137.1">
    <property type="nucleotide sequence ID" value="NZ_BAABEI010000002.1"/>
</dbReference>
<feature type="signal peptide" evidence="12">
    <location>
        <begin position="1"/>
        <end position="30"/>
    </location>
</feature>
<evidence type="ECO:0000313" key="14">
    <source>
        <dbReference type="Proteomes" id="UP000295351"/>
    </source>
</evidence>
<protein>
    <recommendedName>
        <fullName evidence="2 10">FAD:protein FMN transferase</fullName>
        <ecNumber evidence="1 10">2.7.1.180</ecNumber>
    </recommendedName>
    <alternativeName>
        <fullName evidence="8 10">Flavin transferase</fullName>
    </alternativeName>
</protein>
<dbReference type="GO" id="GO:0046872">
    <property type="term" value="F:metal ion binding"/>
    <property type="evidence" value="ECO:0007669"/>
    <property type="project" value="UniProtKB-UniRule"/>
</dbReference>
<proteinExistence type="inferred from homology"/>
<dbReference type="AlphaFoldDB" id="A0A4R2CXZ1"/>
<name>A0A4R2CXZ1_SHIGR</name>
<evidence type="ECO:0000256" key="5">
    <source>
        <dbReference type="ARBA" id="ARBA00022723"/>
    </source>
</evidence>
<keyword evidence="7 10" id="KW-0460">Magnesium</keyword>
<dbReference type="PANTHER" id="PTHR30040">
    <property type="entry name" value="THIAMINE BIOSYNTHESIS LIPOPROTEIN APBE"/>
    <property type="match status" value="1"/>
</dbReference>
<evidence type="ECO:0000256" key="4">
    <source>
        <dbReference type="ARBA" id="ARBA00022679"/>
    </source>
</evidence>
<evidence type="ECO:0000256" key="8">
    <source>
        <dbReference type="ARBA" id="ARBA00031306"/>
    </source>
</evidence>
<evidence type="ECO:0000256" key="12">
    <source>
        <dbReference type="SAM" id="SignalP"/>
    </source>
</evidence>
<reference evidence="13 14" key="1">
    <citation type="submission" date="2019-03" db="EMBL/GenBank/DDBJ databases">
        <title>Genomic Encyclopedia of Type Strains, Phase IV (KMG-IV): sequencing the most valuable type-strain genomes for metagenomic binning, comparative biology and taxonomic classification.</title>
        <authorList>
            <person name="Goeker M."/>
        </authorList>
    </citation>
    <scope>NUCLEOTIDE SEQUENCE [LARGE SCALE GENOMIC DNA]</scope>
    <source>
        <strain evidence="13 14">DSM 18401</strain>
    </source>
</reference>
<keyword evidence="4 10" id="KW-0808">Transferase</keyword>
<evidence type="ECO:0000313" key="13">
    <source>
        <dbReference type="EMBL" id="TCN46113.1"/>
    </source>
</evidence>
<evidence type="ECO:0000256" key="10">
    <source>
        <dbReference type="PIRNR" id="PIRNR006268"/>
    </source>
</evidence>
<gene>
    <name evidence="13" type="ORF">EV665_105200</name>
</gene>
<dbReference type="Pfam" id="PF02424">
    <property type="entry name" value="ApbE"/>
    <property type="match status" value="1"/>
</dbReference>
<evidence type="ECO:0000256" key="6">
    <source>
        <dbReference type="ARBA" id="ARBA00022827"/>
    </source>
</evidence>
<feature type="binding site" evidence="11">
    <location>
        <position position="287"/>
    </location>
    <ligand>
        <name>Mg(2+)</name>
        <dbReference type="ChEBI" id="CHEBI:18420"/>
    </ligand>
</feature>
<evidence type="ECO:0000256" key="9">
    <source>
        <dbReference type="ARBA" id="ARBA00048540"/>
    </source>
</evidence>
<keyword evidence="14" id="KW-1185">Reference proteome</keyword>
<comment type="cofactor">
    <cofactor evidence="11">
        <name>Mg(2+)</name>
        <dbReference type="ChEBI" id="CHEBI:18420"/>
    </cofactor>
    <cofactor evidence="11">
        <name>Mn(2+)</name>
        <dbReference type="ChEBI" id="CHEBI:29035"/>
    </cofactor>
    <text evidence="11">Magnesium. Can also use manganese.</text>
</comment>
<dbReference type="InterPro" id="IPR024932">
    <property type="entry name" value="ApbE"/>
</dbReference>
<dbReference type="Proteomes" id="UP000295351">
    <property type="component" value="Unassembled WGS sequence"/>
</dbReference>
<evidence type="ECO:0000256" key="1">
    <source>
        <dbReference type="ARBA" id="ARBA00011955"/>
    </source>
</evidence>
<dbReference type="InterPro" id="IPR003374">
    <property type="entry name" value="ApbE-like_sf"/>
</dbReference>
<evidence type="ECO:0000256" key="11">
    <source>
        <dbReference type="PIRSR" id="PIRSR006268-2"/>
    </source>
</evidence>